<feature type="binding site" evidence="10">
    <location>
        <position position="164"/>
    </location>
    <ligand>
        <name>substrate</name>
    </ligand>
</feature>
<feature type="binding site" evidence="10">
    <location>
        <position position="41"/>
    </location>
    <ligand>
        <name>Mn(2+)</name>
        <dbReference type="ChEBI" id="CHEBI:29035"/>
        <label>2</label>
    </ligand>
</feature>
<feature type="binding site" evidence="10">
    <location>
        <position position="114"/>
    </location>
    <ligand>
        <name>Mn(2+)</name>
        <dbReference type="ChEBI" id="CHEBI:29035"/>
        <label>2</label>
    </ligand>
</feature>
<dbReference type="PANTHER" id="PTHR34990:SF1">
    <property type="entry name" value="UDP-2,3-DIACYLGLUCOSAMINE HYDROLASE"/>
    <property type="match status" value="1"/>
</dbReference>
<evidence type="ECO:0000256" key="7">
    <source>
        <dbReference type="ARBA" id="ARBA00023098"/>
    </source>
</evidence>
<dbReference type="SUPFAM" id="SSF56300">
    <property type="entry name" value="Metallo-dependent phosphatases"/>
    <property type="match status" value="1"/>
</dbReference>
<organism evidence="12 13">
    <name type="scientific">gamma proteobacterium HTCC2207</name>
    <dbReference type="NCBI Taxonomy" id="314287"/>
    <lineage>
        <taxon>Bacteria</taxon>
        <taxon>Pseudomonadati</taxon>
        <taxon>Pseudomonadota</taxon>
        <taxon>Gammaproteobacteria</taxon>
        <taxon>Cellvibrionales</taxon>
        <taxon>Porticoccaceae</taxon>
        <taxon>SAR92 clade</taxon>
    </lineage>
</organism>
<proteinExistence type="inferred from homology"/>
<keyword evidence="7 10" id="KW-0443">Lipid metabolism</keyword>
<accession>Q1YTF7</accession>
<gene>
    <name evidence="10" type="primary">lpxH</name>
    <name evidence="12" type="ORF">GB2207_01962</name>
</gene>
<evidence type="ECO:0000256" key="8">
    <source>
        <dbReference type="ARBA" id="ARBA00023136"/>
    </source>
</evidence>
<keyword evidence="3 10" id="KW-0997">Cell inner membrane</keyword>
<dbReference type="OrthoDB" id="9783283at2"/>
<dbReference type="eggNOG" id="COG2908">
    <property type="taxonomic scope" value="Bacteria"/>
</dbReference>
<keyword evidence="8 10" id="KW-0472">Membrane</keyword>
<feature type="binding site" evidence="10">
    <location>
        <begin position="79"/>
        <end position="80"/>
    </location>
    <ligand>
        <name>substrate</name>
    </ligand>
</feature>
<feature type="binding site" evidence="10">
    <location>
        <position position="160"/>
    </location>
    <ligand>
        <name>substrate</name>
    </ligand>
</feature>
<keyword evidence="2 10" id="KW-0444">Lipid biosynthesis</keyword>
<dbReference type="Proteomes" id="UP000005555">
    <property type="component" value="Unassembled WGS sequence"/>
</dbReference>
<feature type="domain" description="Calcineurin-like phosphoesterase" evidence="11">
    <location>
        <begin position="1"/>
        <end position="199"/>
    </location>
</feature>
<feature type="binding site" evidence="10">
    <location>
        <position position="79"/>
    </location>
    <ligand>
        <name>Mn(2+)</name>
        <dbReference type="ChEBI" id="CHEBI:29035"/>
        <label>2</label>
    </ligand>
</feature>
<keyword evidence="9 10" id="KW-0464">Manganese</keyword>
<dbReference type="EC" id="3.6.1.54" evidence="10"/>
<feature type="binding site" evidence="10">
    <location>
        <position position="197"/>
    </location>
    <ligand>
        <name>Mn(2+)</name>
        <dbReference type="ChEBI" id="CHEBI:29035"/>
        <label>1</label>
    </ligand>
</feature>
<reference evidence="12 13" key="1">
    <citation type="submission" date="2006-03" db="EMBL/GenBank/DDBJ databases">
        <authorList>
            <person name="Giovannoni S.J."/>
            <person name="Cho J.-C."/>
            <person name="Ferriera S."/>
            <person name="Johnson J."/>
            <person name="Kravitz S."/>
            <person name="Halpern A."/>
            <person name="Remington K."/>
            <person name="Beeson K."/>
            <person name="Tran B."/>
            <person name="Rogers Y.-H."/>
            <person name="Friedman R."/>
            <person name="Venter J.C."/>
        </authorList>
    </citation>
    <scope>NUCLEOTIDE SEQUENCE [LARGE SCALE GENOMIC DNA]</scope>
    <source>
        <strain evidence="12 13">HTCC2207</strain>
    </source>
</reference>
<evidence type="ECO:0000256" key="4">
    <source>
        <dbReference type="ARBA" id="ARBA00022556"/>
    </source>
</evidence>
<dbReference type="GO" id="GO:0019897">
    <property type="term" value="C:extrinsic component of plasma membrane"/>
    <property type="evidence" value="ECO:0007669"/>
    <property type="project" value="UniProtKB-UniRule"/>
</dbReference>
<dbReference type="InterPro" id="IPR029052">
    <property type="entry name" value="Metallo-depent_PP-like"/>
</dbReference>
<dbReference type="GO" id="GO:0009245">
    <property type="term" value="P:lipid A biosynthetic process"/>
    <property type="evidence" value="ECO:0007669"/>
    <property type="project" value="UniProtKB-UniRule"/>
</dbReference>
<dbReference type="Gene3D" id="3.60.21.10">
    <property type="match status" value="1"/>
</dbReference>
<comment type="pathway">
    <text evidence="10">Glycolipid biosynthesis; lipid IV(A) biosynthesis; lipid IV(A) from (3R)-3-hydroxytetradecanoyl-[acyl-carrier-protein] and UDP-N-acetyl-alpha-D-glucosamine: step 4/6.</text>
</comment>
<evidence type="ECO:0000256" key="2">
    <source>
        <dbReference type="ARBA" id="ARBA00022516"/>
    </source>
</evidence>
<keyword evidence="4 10" id="KW-0441">Lipid A biosynthesis</keyword>
<protein>
    <recommendedName>
        <fullName evidence="10">UDP-2,3-diacylglucosamine hydrolase</fullName>
        <ecNumber evidence="10">3.6.1.54</ecNumber>
    </recommendedName>
    <alternativeName>
        <fullName evidence="10">UDP-2,3-diacylglucosamine diphosphatase</fullName>
    </alternativeName>
</protein>
<dbReference type="GO" id="GO:0008758">
    <property type="term" value="F:UDP-2,3-diacylglucosamine hydrolase activity"/>
    <property type="evidence" value="ECO:0007669"/>
    <property type="project" value="UniProtKB-UniRule"/>
</dbReference>
<name>Q1YTF7_9GAMM</name>
<keyword evidence="13" id="KW-1185">Reference proteome</keyword>
<comment type="catalytic activity">
    <reaction evidence="10">
        <text>UDP-2-N,3-O-bis[(3R)-3-hydroxytetradecanoyl]-alpha-D-glucosamine + H2O = 2-N,3-O-bis[(3R)-3-hydroxytetradecanoyl]-alpha-D-glucosaminyl 1-phosphate + UMP + 2 H(+)</text>
        <dbReference type="Rhea" id="RHEA:25213"/>
        <dbReference type="ChEBI" id="CHEBI:15377"/>
        <dbReference type="ChEBI" id="CHEBI:15378"/>
        <dbReference type="ChEBI" id="CHEBI:57865"/>
        <dbReference type="ChEBI" id="CHEBI:57957"/>
        <dbReference type="ChEBI" id="CHEBI:78847"/>
        <dbReference type="EC" id="3.6.1.54"/>
    </reaction>
</comment>
<feature type="binding site" evidence="10">
    <location>
        <position position="10"/>
    </location>
    <ligand>
        <name>Mn(2+)</name>
        <dbReference type="ChEBI" id="CHEBI:29035"/>
        <label>1</label>
    </ligand>
</feature>
<dbReference type="GO" id="GO:0030145">
    <property type="term" value="F:manganese ion binding"/>
    <property type="evidence" value="ECO:0007669"/>
    <property type="project" value="UniProtKB-UniRule"/>
</dbReference>
<dbReference type="UniPathway" id="UPA00359">
    <property type="reaction ID" value="UER00480"/>
</dbReference>
<feature type="binding site" evidence="10">
    <location>
        <position position="8"/>
    </location>
    <ligand>
        <name>Mn(2+)</name>
        <dbReference type="ChEBI" id="CHEBI:29035"/>
        <label>1</label>
    </ligand>
</feature>
<dbReference type="STRING" id="314287.GB2207_01962"/>
<comment type="function">
    <text evidence="10">Hydrolyzes the pyrophosphate bond of UDP-2,3-diacylglucosamine to yield 2,3-diacylglucosamine 1-phosphate (lipid X) and UMP by catalyzing the attack of water at the alpha-P atom. Involved in the biosynthesis of lipid A, a phosphorylated glycolipid that anchors the lipopolysaccharide to the outer membrane of the cell.</text>
</comment>
<evidence type="ECO:0000313" key="12">
    <source>
        <dbReference type="EMBL" id="EAS47530.1"/>
    </source>
</evidence>
<keyword evidence="1 10" id="KW-1003">Cell membrane</keyword>
<dbReference type="InterPro" id="IPR004843">
    <property type="entry name" value="Calcineurin-like_PHP"/>
</dbReference>
<comment type="caution">
    <text evidence="12">The sequence shown here is derived from an EMBL/GenBank/DDBJ whole genome shotgun (WGS) entry which is preliminary data.</text>
</comment>
<dbReference type="Pfam" id="PF00149">
    <property type="entry name" value="Metallophos"/>
    <property type="match status" value="1"/>
</dbReference>
<feature type="binding site" evidence="10">
    <location>
        <position position="195"/>
    </location>
    <ligand>
        <name>Mn(2+)</name>
        <dbReference type="ChEBI" id="CHEBI:29035"/>
        <label>2</label>
    </ligand>
</feature>
<evidence type="ECO:0000256" key="6">
    <source>
        <dbReference type="ARBA" id="ARBA00022801"/>
    </source>
</evidence>
<dbReference type="EMBL" id="AAPI01000002">
    <property type="protein sequence ID" value="EAS47530.1"/>
    <property type="molecule type" value="Genomic_DNA"/>
</dbReference>
<evidence type="ECO:0000313" key="13">
    <source>
        <dbReference type="Proteomes" id="UP000005555"/>
    </source>
</evidence>
<evidence type="ECO:0000256" key="9">
    <source>
        <dbReference type="ARBA" id="ARBA00023211"/>
    </source>
</evidence>
<evidence type="ECO:0000256" key="3">
    <source>
        <dbReference type="ARBA" id="ARBA00022519"/>
    </source>
</evidence>
<dbReference type="CDD" id="cd07398">
    <property type="entry name" value="MPP_YbbF-LpxH"/>
    <property type="match status" value="1"/>
</dbReference>
<dbReference type="HOGENOM" id="CLU_074586_0_0_6"/>
<feature type="binding site" evidence="10">
    <location>
        <position position="167"/>
    </location>
    <ligand>
        <name>substrate</name>
    </ligand>
</feature>
<feature type="binding site" evidence="10">
    <location>
        <position position="122"/>
    </location>
    <ligand>
        <name>substrate</name>
    </ligand>
</feature>
<dbReference type="InterPro" id="IPR043461">
    <property type="entry name" value="LpxH-like"/>
</dbReference>
<dbReference type="InterPro" id="IPR010138">
    <property type="entry name" value="UDP-diacylglucosamine_Hdrlase"/>
</dbReference>
<dbReference type="NCBIfam" id="TIGR01854">
    <property type="entry name" value="lipid_A_lpxH"/>
    <property type="match status" value="1"/>
</dbReference>
<feature type="binding site" evidence="10">
    <location>
        <position position="195"/>
    </location>
    <ligand>
        <name>substrate</name>
    </ligand>
</feature>
<sequence>MSVLFISDLHLAPERPEVTRAFLSFLRDTASQSEALYILGDLFEAWVGDDDPTDLAAQVQASLGELSSSGVKLYIQHGNRDFLIGRRFIQRCGAMLLGDEHVIRYQGQTALVMHGDSLCTDDVDYQRFRRKARNPIYKWCLSHLPLKRRQKLASDWRAKSMSANSNKASAIMDVNAVAVDAVMAKHQVEVLIHGHTHRPDQHRVSLGQRIVLGDWHDLGWVISMRGGDFALQSFDIDDPNQILTRKQQ</sequence>
<evidence type="ECO:0000256" key="1">
    <source>
        <dbReference type="ARBA" id="ARBA00022475"/>
    </source>
</evidence>
<evidence type="ECO:0000256" key="10">
    <source>
        <dbReference type="HAMAP-Rule" id="MF_00575"/>
    </source>
</evidence>
<evidence type="ECO:0000256" key="5">
    <source>
        <dbReference type="ARBA" id="ARBA00022723"/>
    </source>
</evidence>
<dbReference type="PANTHER" id="PTHR34990">
    <property type="entry name" value="UDP-2,3-DIACYLGLUCOSAMINE HYDROLASE-RELATED"/>
    <property type="match status" value="1"/>
</dbReference>
<dbReference type="HAMAP" id="MF_00575">
    <property type="entry name" value="LpxH"/>
    <property type="match status" value="1"/>
</dbReference>
<keyword evidence="6 10" id="KW-0378">Hydrolase</keyword>
<dbReference type="AlphaFoldDB" id="Q1YTF7"/>
<dbReference type="NCBIfam" id="NF003743">
    <property type="entry name" value="PRK05340.1"/>
    <property type="match status" value="1"/>
</dbReference>
<feature type="binding site" evidence="10">
    <location>
        <position position="41"/>
    </location>
    <ligand>
        <name>Mn(2+)</name>
        <dbReference type="ChEBI" id="CHEBI:29035"/>
        <label>1</label>
    </ligand>
</feature>
<evidence type="ECO:0000259" key="11">
    <source>
        <dbReference type="Pfam" id="PF00149"/>
    </source>
</evidence>
<comment type="subcellular location">
    <subcellularLocation>
        <location evidence="10">Cell inner membrane</location>
        <topology evidence="10">Peripheral membrane protein</topology>
        <orientation evidence="10">Cytoplasmic side</orientation>
    </subcellularLocation>
</comment>
<comment type="cofactor">
    <cofactor evidence="10">
        <name>Mn(2+)</name>
        <dbReference type="ChEBI" id="CHEBI:29035"/>
    </cofactor>
    <text evidence="10">Binds 2 Mn(2+) ions per subunit in a binuclear metal center.</text>
</comment>
<dbReference type="GO" id="GO:0005737">
    <property type="term" value="C:cytoplasm"/>
    <property type="evidence" value="ECO:0007669"/>
    <property type="project" value="InterPro"/>
</dbReference>
<comment type="similarity">
    <text evidence="10">Belongs to the LpxH family.</text>
</comment>
<keyword evidence="5 10" id="KW-0479">Metal-binding</keyword>